<dbReference type="InterPro" id="IPR013783">
    <property type="entry name" value="Ig-like_fold"/>
</dbReference>
<protein>
    <recommendedName>
        <fullName evidence="3">5'-AMP-activated protein kinase subunit beta-1</fullName>
    </recommendedName>
</protein>
<feature type="compositionally biased region" description="Low complexity" evidence="4">
    <location>
        <begin position="43"/>
        <end position="56"/>
    </location>
</feature>
<dbReference type="GO" id="GO:0019901">
    <property type="term" value="F:protein kinase binding"/>
    <property type="evidence" value="ECO:0007669"/>
    <property type="project" value="TreeGrafter"/>
</dbReference>
<comment type="function">
    <text evidence="2">Non-catalytic subunit of AMP-activated protein kinase (AMPK), an energy sensor protein kinase that plays a key role in regulating cellular energy metabolism. In response to reduction of intracellular ATP levels, AMPK activates energy-producing pathways and inhibits energy-consuming processes: inhibits protein, carbohydrate and lipid biosynthesis, as well as cell growth and proliferation. AMPK acts via direct phosphorylation of metabolic enzymes, and by longer-term effects via phosphorylation of transcription regulators. Also acts as a regulator of cellular polarity by remodeling the actin cytoskeleton; probably by indirectly activating myosin. Beta non-catalytic subunit acts as a scaffold on which the AMPK complex assembles, via its C-terminus that bridges alpha (PRKAA1 or PRKAA2) and gamma subunits (PRKAG1, PRKAG2 or PRKAG3).</text>
</comment>
<evidence type="ECO:0000256" key="2">
    <source>
        <dbReference type="ARBA" id="ARBA00025180"/>
    </source>
</evidence>
<evidence type="ECO:0000313" key="6">
    <source>
        <dbReference type="EMBL" id="PVD25955.1"/>
    </source>
</evidence>
<dbReference type="PANTHER" id="PTHR10343:SF84">
    <property type="entry name" value="5'-AMP-ACTIVATED PROTEIN KINASE SUBUNIT BETA-1"/>
    <property type="match status" value="1"/>
</dbReference>
<comment type="caution">
    <text evidence="6">The sequence shown here is derived from an EMBL/GenBank/DDBJ whole genome shotgun (WGS) entry which is preliminary data.</text>
</comment>
<dbReference type="Proteomes" id="UP000245119">
    <property type="component" value="Linkage Group LG8"/>
</dbReference>
<dbReference type="SUPFAM" id="SSF81296">
    <property type="entry name" value="E set domains"/>
    <property type="match status" value="1"/>
</dbReference>
<feature type="compositionally biased region" description="Low complexity" evidence="4">
    <location>
        <begin position="170"/>
        <end position="190"/>
    </location>
</feature>
<evidence type="ECO:0000313" key="7">
    <source>
        <dbReference type="Proteomes" id="UP000245119"/>
    </source>
</evidence>
<name>A0A2T7NXR2_POMCA</name>
<organism evidence="6 7">
    <name type="scientific">Pomacea canaliculata</name>
    <name type="common">Golden apple snail</name>
    <dbReference type="NCBI Taxonomy" id="400727"/>
    <lineage>
        <taxon>Eukaryota</taxon>
        <taxon>Metazoa</taxon>
        <taxon>Spiralia</taxon>
        <taxon>Lophotrochozoa</taxon>
        <taxon>Mollusca</taxon>
        <taxon>Gastropoda</taxon>
        <taxon>Caenogastropoda</taxon>
        <taxon>Architaenioglossa</taxon>
        <taxon>Ampullarioidea</taxon>
        <taxon>Ampullariidae</taxon>
        <taxon>Pomacea</taxon>
    </lineage>
</organism>
<feature type="compositionally biased region" description="Acidic residues" evidence="4">
    <location>
        <begin position="29"/>
        <end position="42"/>
    </location>
</feature>
<dbReference type="AlphaFoldDB" id="A0A2T7NXR2"/>
<feature type="compositionally biased region" description="Low complexity" evidence="4">
    <location>
        <begin position="197"/>
        <end position="207"/>
    </location>
</feature>
<dbReference type="InterPro" id="IPR014756">
    <property type="entry name" value="Ig_E-set"/>
</dbReference>
<dbReference type="Gene3D" id="2.60.40.10">
    <property type="entry name" value="Immunoglobulins"/>
    <property type="match status" value="1"/>
</dbReference>
<dbReference type="InterPro" id="IPR032640">
    <property type="entry name" value="AMPK1_CBM"/>
</dbReference>
<dbReference type="STRING" id="400727.A0A2T7NXR2"/>
<dbReference type="InterPro" id="IPR050827">
    <property type="entry name" value="CRP1_MDG1_kinase"/>
</dbReference>
<proteinExistence type="inferred from homology"/>
<feature type="compositionally biased region" description="Low complexity" evidence="4">
    <location>
        <begin position="243"/>
        <end position="256"/>
    </location>
</feature>
<comment type="similarity">
    <text evidence="1">Belongs to the 5'-AMP-activated protein kinase beta subunit family.</text>
</comment>
<feature type="region of interest" description="Disordered" evidence="4">
    <location>
        <begin position="1"/>
        <end position="281"/>
    </location>
</feature>
<sequence>MGGKSSKQKKTKSKENGGETVENQAGDENQAEEAQENNEQAEGETNAGETAAANEAENAEEKELDGAAKEDKAGGAENTDEKADGSADDGDKPVDGTAAVDNEASAPVELTPTSTPTPSKGTAEDGGGGTQLLEVQDGGESTEPAPNAVDQVGVTETASSAPEETEPQCVAEEQAVPEALEEPAAASEEVPAPPETPAIEQQPAEPASEPEEAGQPEPAAPAEVDPEPVEHSAAAGQEDAPAEDATAAAPSDTAESGAADSFDAAEEAGETSAPSQDAKTALFQWENGGENVQVSGSFNDWGEKIVLTKNGDVFSASLDLPVGEYLYKYIVDEQWVINKNQPIKCDENGQENNFLSVA</sequence>
<evidence type="ECO:0000256" key="4">
    <source>
        <dbReference type="SAM" id="MobiDB-lite"/>
    </source>
</evidence>
<evidence type="ECO:0000259" key="5">
    <source>
        <dbReference type="Pfam" id="PF16561"/>
    </source>
</evidence>
<feature type="domain" description="AMP-activated protein kinase glycogen-binding" evidence="5">
    <location>
        <begin position="282"/>
        <end position="357"/>
    </location>
</feature>
<dbReference type="GO" id="GO:0007165">
    <property type="term" value="P:signal transduction"/>
    <property type="evidence" value="ECO:0007669"/>
    <property type="project" value="TreeGrafter"/>
</dbReference>
<gene>
    <name evidence="6" type="ORF">C0Q70_13621</name>
</gene>
<feature type="compositionally biased region" description="Basic and acidic residues" evidence="4">
    <location>
        <begin position="59"/>
        <end position="94"/>
    </location>
</feature>
<dbReference type="GO" id="GO:0031588">
    <property type="term" value="C:nucleotide-activated protein kinase complex"/>
    <property type="evidence" value="ECO:0007669"/>
    <property type="project" value="TreeGrafter"/>
</dbReference>
<dbReference type="GO" id="GO:0005737">
    <property type="term" value="C:cytoplasm"/>
    <property type="evidence" value="ECO:0007669"/>
    <property type="project" value="TreeGrafter"/>
</dbReference>
<dbReference type="PANTHER" id="PTHR10343">
    <property type="entry name" value="5'-AMP-ACTIVATED PROTEIN KINASE , BETA SUBUNIT"/>
    <property type="match status" value="1"/>
</dbReference>
<keyword evidence="7" id="KW-1185">Reference proteome</keyword>
<reference evidence="6 7" key="1">
    <citation type="submission" date="2018-04" db="EMBL/GenBank/DDBJ databases">
        <title>The genome of golden apple snail Pomacea canaliculata provides insight into stress tolerance and invasive adaptation.</title>
        <authorList>
            <person name="Liu C."/>
            <person name="Liu B."/>
            <person name="Ren Y."/>
            <person name="Zhang Y."/>
            <person name="Wang H."/>
            <person name="Li S."/>
            <person name="Jiang F."/>
            <person name="Yin L."/>
            <person name="Zhang G."/>
            <person name="Qian W."/>
            <person name="Fan W."/>
        </authorList>
    </citation>
    <scope>NUCLEOTIDE SEQUENCE [LARGE SCALE GENOMIC DNA]</scope>
    <source>
        <strain evidence="6">SZHN2017</strain>
        <tissue evidence="6">Muscle</tissue>
    </source>
</reference>
<feature type="compositionally biased region" description="Basic residues" evidence="4">
    <location>
        <begin position="1"/>
        <end position="12"/>
    </location>
</feature>
<dbReference type="EMBL" id="PZQS01000008">
    <property type="protein sequence ID" value="PVD25955.1"/>
    <property type="molecule type" value="Genomic_DNA"/>
</dbReference>
<evidence type="ECO:0000256" key="3">
    <source>
        <dbReference type="ARBA" id="ARBA00040010"/>
    </source>
</evidence>
<dbReference type="CDD" id="cd02859">
    <property type="entry name" value="E_set_AMPKbeta_like_N"/>
    <property type="match status" value="1"/>
</dbReference>
<accession>A0A2T7NXR2</accession>
<dbReference type="GO" id="GO:0005634">
    <property type="term" value="C:nucleus"/>
    <property type="evidence" value="ECO:0007669"/>
    <property type="project" value="TreeGrafter"/>
</dbReference>
<evidence type="ECO:0000256" key="1">
    <source>
        <dbReference type="ARBA" id="ARBA00010926"/>
    </source>
</evidence>
<dbReference type="Pfam" id="PF16561">
    <property type="entry name" value="AMPK1_CBM"/>
    <property type="match status" value="1"/>
</dbReference>